<reference evidence="2" key="1">
    <citation type="journal article" date="2022" name="Mol. Ecol. Resour.">
        <title>The genomes of chicory, endive, great burdock and yacon provide insights into Asteraceae palaeo-polyploidization history and plant inulin production.</title>
        <authorList>
            <person name="Fan W."/>
            <person name="Wang S."/>
            <person name="Wang H."/>
            <person name="Wang A."/>
            <person name="Jiang F."/>
            <person name="Liu H."/>
            <person name="Zhao H."/>
            <person name="Xu D."/>
            <person name="Zhang Y."/>
        </authorList>
    </citation>
    <scope>NUCLEOTIDE SEQUENCE [LARGE SCALE GENOMIC DNA]</scope>
    <source>
        <strain evidence="2">cv. Niubang</strain>
    </source>
</reference>
<protein>
    <submittedName>
        <fullName evidence="1">Uncharacterized protein</fullName>
    </submittedName>
</protein>
<comment type="caution">
    <text evidence="1">The sequence shown here is derived from an EMBL/GenBank/DDBJ whole genome shotgun (WGS) entry which is preliminary data.</text>
</comment>
<gene>
    <name evidence="1" type="ORF">L6452_17662</name>
</gene>
<reference evidence="1 2" key="2">
    <citation type="journal article" date="2022" name="Mol. Ecol. Resour.">
        <title>The genomes of chicory, endive, great burdock and yacon provide insights into Asteraceae paleo-polyploidization history and plant inulin production.</title>
        <authorList>
            <person name="Fan W."/>
            <person name="Wang S."/>
            <person name="Wang H."/>
            <person name="Wang A."/>
            <person name="Jiang F."/>
            <person name="Liu H."/>
            <person name="Zhao H."/>
            <person name="Xu D."/>
            <person name="Zhang Y."/>
        </authorList>
    </citation>
    <scope>NUCLEOTIDE SEQUENCE [LARGE SCALE GENOMIC DNA]</scope>
    <source>
        <strain evidence="2">cv. Niubang</strain>
    </source>
</reference>
<organism evidence="1 2">
    <name type="scientific">Arctium lappa</name>
    <name type="common">Greater burdock</name>
    <name type="synonym">Lappa major</name>
    <dbReference type="NCBI Taxonomy" id="4217"/>
    <lineage>
        <taxon>Eukaryota</taxon>
        <taxon>Viridiplantae</taxon>
        <taxon>Streptophyta</taxon>
        <taxon>Embryophyta</taxon>
        <taxon>Tracheophyta</taxon>
        <taxon>Spermatophyta</taxon>
        <taxon>Magnoliopsida</taxon>
        <taxon>eudicotyledons</taxon>
        <taxon>Gunneridae</taxon>
        <taxon>Pentapetalae</taxon>
        <taxon>asterids</taxon>
        <taxon>campanulids</taxon>
        <taxon>Asterales</taxon>
        <taxon>Asteraceae</taxon>
        <taxon>Carduoideae</taxon>
        <taxon>Cardueae</taxon>
        <taxon>Arctiinae</taxon>
        <taxon>Arctium</taxon>
    </lineage>
</organism>
<keyword evidence="2" id="KW-1185">Reference proteome</keyword>
<name>A0ACB9C3W1_ARCLA</name>
<sequence length="215" mass="24700">MMISANPNDDVAIDIVESSDGTKFFIPHVDDDIKPKLHGKFKSLKEAEAMYREYADKSGFDNRQMQYTDYKHVLNSSSYKLNAIFWVDEVARRNYQEFGDVISFDGTFRTNLHCMIFVPFLAVDNHKSSVVVGSALINDQCAAMRQAIPSVFTESKHRLCMWHIMNKVPGKVSVALKHNPEFNRNMCLLVCDVNKGSHVYDIYTVSIIRFPYHFT</sequence>
<evidence type="ECO:0000313" key="1">
    <source>
        <dbReference type="EMBL" id="KAI3729016.1"/>
    </source>
</evidence>
<dbReference type="EMBL" id="CM042051">
    <property type="protein sequence ID" value="KAI3729016.1"/>
    <property type="molecule type" value="Genomic_DNA"/>
</dbReference>
<accession>A0ACB9C3W1</accession>
<proteinExistence type="predicted"/>
<dbReference type="Proteomes" id="UP001055879">
    <property type="component" value="Linkage Group LG05"/>
</dbReference>
<evidence type="ECO:0000313" key="2">
    <source>
        <dbReference type="Proteomes" id="UP001055879"/>
    </source>
</evidence>